<sequence>MASPPLVSRGGTTSAVDSNFNAGLVTHAPDKMTMLGSDFVPFTAPASKQTYVSGHTTTSTGSKSKLGNPSRYLFLADSPKFSLCFYEGAGARVSIIIDDEYVVRDASLGIPGASNYRYYEVDFSNGAGEQITWGRLTSDIDPSSNGLGFVVGQTIDFGDGLVCRVSQLNSGGDGSIARLALVSSGNLAAKPTAPIPQVSTSGSGTGCEIDNTFFFPKSDTRKMRKIEIVLTGDSGNQSTFGGCYFMGIVTQQKDTVIPWPENKAMPKIAMIGDSFLDGTYTQYAGGNYGLSIAQYLGLQERSIISAAGGTGWNTNSGTGLKWSAPERIADAIEYDADVYVYLGSQNDAGQTEADIVDAVTSTIDAIHAAKPHALCIGFGPMYGGSTTTDARIKLGWESVANQNRARFFSTQDPNQWFDPAYAPGLWSSSNDQNHPGQYGHDFLARLVAEHIFAGVMDMASI</sequence>
<keyword evidence="3" id="KW-1185">Reference proteome</keyword>
<dbReference type="InterPro" id="IPR036514">
    <property type="entry name" value="SGNH_hydro_sf"/>
</dbReference>
<reference evidence="2" key="1">
    <citation type="submission" date="2021-01" db="EMBL/GenBank/DDBJ databases">
        <title>Modified the classification status of verrucomicrobia.</title>
        <authorList>
            <person name="Feng X."/>
        </authorList>
    </citation>
    <scope>NUCLEOTIDE SEQUENCE</scope>
    <source>
        <strain evidence="2">KCTC 22041</strain>
    </source>
</reference>
<protein>
    <submittedName>
        <fullName evidence="2">SGNH/GDSL hydrolase family protein</fullName>
    </submittedName>
</protein>
<dbReference type="RefSeq" id="WP_200272022.1">
    <property type="nucleotide sequence ID" value="NZ_JAENIJ010000025.1"/>
</dbReference>
<feature type="domain" description="SGNH hydrolase-type esterase" evidence="1">
    <location>
        <begin position="271"/>
        <end position="441"/>
    </location>
</feature>
<accession>A0A934VWU9</accession>
<comment type="caution">
    <text evidence="2">The sequence shown here is derived from an EMBL/GenBank/DDBJ whole genome shotgun (WGS) entry which is preliminary data.</text>
</comment>
<organism evidence="2 3">
    <name type="scientific">Luteolibacter pohnpeiensis</name>
    <dbReference type="NCBI Taxonomy" id="454153"/>
    <lineage>
        <taxon>Bacteria</taxon>
        <taxon>Pseudomonadati</taxon>
        <taxon>Verrucomicrobiota</taxon>
        <taxon>Verrucomicrobiia</taxon>
        <taxon>Verrucomicrobiales</taxon>
        <taxon>Verrucomicrobiaceae</taxon>
        <taxon>Luteolibacter</taxon>
    </lineage>
</organism>
<dbReference type="CDD" id="cd00229">
    <property type="entry name" value="SGNH_hydrolase"/>
    <property type="match status" value="1"/>
</dbReference>
<name>A0A934VWU9_9BACT</name>
<dbReference type="SUPFAM" id="SSF52266">
    <property type="entry name" value="SGNH hydrolase"/>
    <property type="match status" value="1"/>
</dbReference>
<dbReference type="Proteomes" id="UP000603141">
    <property type="component" value="Unassembled WGS sequence"/>
</dbReference>
<dbReference type="Gene3D" id="3.40.50.1110">
    <property type="entry name" value="SGNH hydrolase"/>
    <property type="match status" value="1"/>
</dbReference>
<dbReference type="InterPro" id="IPR013830">
    <property type="entry name" value="SGNH_hydro"/>
</dbReference>
<dbReference type="EMBL" id="JAENIJ010000025">
    <property type="protein sequence ID" value="MBK1883655.1"/>
    <property type="molecule type" value="Genomic_DNA"/>
</dbReference>
<dbReference type="Pfam" id="PF13472">
    <property type="entry name" value="Lipase_GDSL_2"/>
    <property type="match status" value="1"/>
</dbReference>
<proteinExistence type="predicted"/>
<keyword evidence="2" id="KW-0378">Hydrolase</keyword>
<dbReference type="AlphaFoldDB" id="A0A934VWU9"/>
<gene>
    <name evidence="2" type="ORF">JIN85_14635</name>
</gene>
<evidence type="ECO:0000259" key="1">
    <source>
        <dbReference type="Pfam" id="PF13472"/>
    </source>
</evidence>
<evidence type="ECO:0000313" key="2">
    <source>
        <dbReference type="EMBL" id="MBK1883655.1"/>
    </source>
</evidence>
<dbReference type="GO" id="GO:0016788">
    <property type="term" value="F:hydrolase activity, acting on ester bonds"/>
    <property type="evidence" value="ECO:0007669"/>
    <property type="project" value="UniProtKB-ARBA"/>
</dbReference>
<evidence type="ECO:0000313" key="3">
    <source>
        <dbReference type="Proteomes" id="UP000603141"/>
    </source>
</evidence>